<gene>
    <name evidence="1" type="ORF">C1H46_000072</name>
</gene>
<dbReference type="Proteomes" id="UP000315295">
    <property type="component" value="Unassembled WGS sequence"/>
</dbReference>
<dbReference type="Gene3D" id="3.30.300.130">
    <property type="entry name" value="Fe-S cluster assembly (FSCA)"/>
    <property type="match status" value="1"/>
</dbReference>
<protein>
    <submittedName>
        <fullName evidence="1">Uncharacterized protein</fullName>
    </submittedName>
</protein>
<keyword evidence="2" id="KW-1185">Reference proteome</keyword>
<organism evidence="1 2">
    <name type="scientific">Malus baccata</name>
    <name type="common">Siberian crab apple</name>
    <name type="synonym">Pyrus baccata</name>
    <dbReference type="NCBI Taxonomy" id="106549"/>
    <lineage>
        <taxon>Eukaryota</taxon>
        <taxon>Viridiplantae</taxon>
        <taxon>Streptophyta</taxon>
        <taxon>Embryophyta</taxon>
        <taxon>Tracheophyta</taxon>
        <taxon>Spermatophyta</taxon>
        <taxon>Magnoliopsida</taxon>
        <taxon>eudicotyledons</taxon>
        <taxon>Gunneridae</taxon>
        <taxon>Pentapetalae</taxon>
        <taxon>rosids</taxon>
        <taxon>fabids</taxon>
        <taxon>Rosales</taxon>
        <taxon>Rosaceae</taxon>
        <taxon>Amygdaloideae</taxon>
        <taxon>Maleae</taxon>
        <taxon>Malus</taxon>
    </lineage>
</organism>
<proteinExistence type="predicted"/>
<evidence type="ECO:0000313" key="2">
    <source>
        <dbReference type="Proteomes" id="UP000315295"/>
    </source>
</evidence>
<dbReference type="AlphaFoldDB" id="A0A540NU65"/>
<name>A0A540NU65_MALBA</name>
<comment type="caution">
    <text evidence="1">The sequence shown here is derived from an EMBL/GenBank/DDBJ whole genome shotgun (WGS) entry which is preliminary data.</text>
</comment>
<dbReference type="EMBL" id="VIEB01000005">
    <property type="protein sequence ID" value="TQE14153.1"/>
    <property type="molecule type" value="Genomic_DNA"/>
</dbReference>
<sequence length="91" mass="9690">MADGGNVDIVSVEDGVVSLKLEGQFIRAVVKVKTNDLGICLILSSFVLREVGVRVYPAWDWNLSCLACHSPTRKLTASGTGVLCLHPVGHG</sequence>
<accession>A0A540NU65</accession>
<reference evidence="1 2" key="1">
    <citation type="journal article" date="2019" name="G3 (Bethesda)">
        <title>Sequencing of a Wild Apple (Malus baccata) Genome Unravels the Differences Between Cultivated and Wild Apple Species Regarding Disease Resistance and Cold Tolerance.</title>
        <authorList>
            <person name="Chen X."/>
        </authorList>
    </citation>
    <scope>NUCLEOTIDE SEQUENCE [LARGE SCALE GENOMIC DNA]</scope>
    <source>
        <strain evidence="2">cv. Shandingzi</strain>
        <tissue evidence="1">Leaves</tissue>
    </source>
</reference>
<dbReference type="InterPro" id="IPR034904">
    <property type="entry name" value="FSCA_dom_sf"/>
</dbReference>
<dbReference type="SUPFAM" id="SSF117916">
    <property type="entry name" value="Fe-S cluster assembly (FSCA) domain-like"/>
    <property type="match status" value="1"/>
</dbReference>
<evidence type="ECO:0000313" key="1">
    <source>
        <dbReference type="EMBL" id="TQE14153.1"/>
    </source>
</evidence>